<organism evidence="5 8">
    <name type="scientific">Jejuia pallidilutea</name>
    <dbReference type="NCBI Taxonomy" id="504487"/>
    <lineage>
        <taxon>Bacteria</taxon>
        <taxon>Pseudomonadati</taxon>
        <taxon>Bacteroidota</taxon>
        <taxon>Flavobacteriia</taxon>
        <taxon>Flavobacteriales</taxon>
        <taxon>Flavobacteriaceae</taxon>
        <taxon>Jejuia</taxon>
    </lineage>
</organism>
<dbReference type="RefSeq" id="WP_042249533.1">
    <property type="nucleotide sequence ID" value="NZ_BBNS01000035.1"/>
</dbReference>
<reference evidence="7 10" key="2">
    <citation type="submission" date="2018-02" db="EMBL/GenBank/DDBJ databases">
        <title>Genomic Encyclopedia of Archaeal and Bacterial Type Strains, Phase II (KMG-II): from individual species to whole genera.</title>
        <authorList>
            <person name="Goeker M."/>
        </authorList>
    </citation>
    <scope>NUCLEOTIDE SEQUENCE [LARGE SCALE GENOMIC DNA]</scope>
    <source>
        <strain evidence="7 10">DSM 21165</strain>
    </source>
</reference>
<protein>
    <submittedName>
        <fullName evidence="7">Regulatory LuxR family protein</fullName>
    </submittedName>
    <submittedName>
        <fullName evidence="5">Transcriptional regulator</fullName>
    </submittedName>
</protein>
<dbReference type="PANTHER" id="PTHR44688:SF16">
    <property type="entry name" value="DNA-BINDING TRANSCRIPTIONAL ACTIVATOR DEVR_DOSR"/>
    <property type="match status" value="1"/>
</dbReference>
<dbReference type="Proteomes" id="UP000029646">
    <property type="component" value="Unassembled WGS sequence"/>
</dbReference>
<dbReference type="InterPro" id="IPR000792">
    <property type="entry name" value="Tscrpt_reg_LuxR_C"/>
</dbReference>
<dbReference type="OrthoDB" id="965844at2"/>
<dbReference type="Proteomes" id="UP000251545">
    <property type="component" value="Unassembled WGS sequence"/>
</dbReference>
<evidence type="ECO:0000313" key="5">
    <source>
        <dbReference type="EMBL" id="GAL72951.1"/>
    </source>
</evidence>
<dbReference type="Pfam" id="PF00196">
    <property type="entry name" value="GerE"/>
    <property type="match status" value="1"/>
</dbReference>
<reference evidence="9" key="1">
    <citation type="journal article" date="2014" name="Genome Announc.">
        <title>Draft Genome Sequence of Marine Flavobacterium Jejuia pallidilutea Strain 11shimoA1 and Pigmentation Mutants.</title>
        <authorList>
            <person name="Takatani N."/>
            <person name="Nakanishi M."/>
            <person name="Meirelles P."/>
            <person name="Mino S."/>
            <person name="Suda W."/>
            <person name="Oshima K."/>
            <person name="Hattori M."/>
            <person name="Ohkuma M."/>
            <person name="Hosokawa M."/>
            <person name="Miyashita K."/>
            <person name="Thompson F.L."/>
            <person name="Niwa A."/>
            <person name="Sawabe T."/>
            <person name="Sawabe T."/>
        </authorList>
    </citation>
    <scope>NUCLEOTIDE SEQUENCE [LARGE SCALE GENOMIC DNA]</scope>
    <source>
        <strain evidence="9">JCM 19538</strain>
    </source>
</reference>
<evidence type="ECO:0000259" key="4">
    <source>
        <dbReference type="PROSITE" id="PS50043"/>
    </source>
</evidence>
<comment type="caution">
    <text evidence="5">The sequence shown here is derived from an EMBL/GenBank/DDBJ whole genome shotgun (WGS) entry which is preliminary data.</text>
</comment>
<dbReference type="PRINTS" id="PR00038">
    <property type="entry name" value="HTHLUXR"/>
</dbReference>
<keyword evidence="2" id="KW-0238">DNA-binding</keyword>
<dbReference type="EMBL" id="PVEO01000006">
    <property type="protein sequence ID" value="PQV47894.1"/>
    <property type="molecule type" value="Genomic_DNA"/>
</dbReference>
<keyword evidence="9" id="KW-1185">Reference proteome</keyword>
<evidence type="ECO:0000313" key="10">
    <source>
        <dbReference type="Proteomes" id="UP000251545"/>
    </source>
</evidence>
<dbReference type="Proteomes" id="UP000030184">
    <property type="component" value="Unassembled WGS sequence"/>
</dbReference>
<dbReference type="InterPro" id="IPR036388">
    <property type="entry name" value="WH-like_DNA-bd_sf"/>
</dbReference>
<sequence>MIAHKEIIKTINTLKKNESKLSKEGVLKVLDAAKSITQHKETVDALIHFFLILKTNETDYEKPLTKRELQILKFIGNGESSNSIANKLNLSISTIETHRKNIRKKLKLSGNGKLLEFAIIHNLKQPSSKNL</sequence>
<proteinExistence type="predicted"/>
<evidence type="ECO:0000313" key="6">
    <source>
        <dbReference type="EMBL" id="GAL89983.1"/>
    </source>
</evidence>
<dbReference type="CDD" id="cd06170">
    <property type="entry name" value="LuxR_C_like"/>
    <property type="match status" value="1"/>
</dbReference>
<keyword evidence="3" id="KW-0804">Transcription</keyword>
<keyword evidence="1" id="KW-0805">Transcription regulation</keyword>
<dbReference type="PROSITE" id="PS00622">
    <property type="entry name" value="HTH_LUXR_1"/>
    <property type="match status" value="1"/>
</dbReference>
<dbReference type="AlphaFoldDB" id="A0A090W7N7"/>
<dbReference type="PROSITE" id="PS50043">
    <property type="entry name" value="HTH_LUXR_2"/>
    <property type="match status" value="1"/>
</dbReference>
<gene>
    <name evidence="7" type="ORF">CLV33_106214</name>
    <name evidence="5" type="ORF">JCM19302_4245</name>
    <name evidence="6" type="ORF">JCM19538_2814</name>
</gene>
<evidence type="ECO:0000313" key="7">
    <source>
        <dbReference type="EMBL" id="PQV47894.1"/>
    </source>
</evidence>
<evidence type="ECO:0000256" key="2">
    <source>
        <dbReference type="ARBA" id="ARBA00023125"/>
    </source>
</evidence>
<dbReference type="EMBL" id="BBNY01000067">
    <property type="protein sequence ID" value="GAL89983.1"/>
    <property type="molecule type" value="Genomic_DNA"/>
</dbReference>
<dbReference type="SUPFAM" id="SSF46894">
    <property type="entry name" value="C-terminal effector domain of the bipartite response regulators"/>
    <property type="match status" value="1"/>
</dbReference>
<dbReference type="Gene3D" id="1.10.10.10">
    <property type="entry name" value="Winged helix-like DNA-binding domain superfamily/Winged helix DNA-binding domain"/>
    <property type="match status" value="1"/>
</dbReference>
<evidence type="ECO:0000313" key="8">
    <source>
        <dbReference type="Proteomes" id="UP000029646"/>
    </source>
</evidence>
<dbReference type="PANTHER" id="PTHR44688">
    <property type="entry name" value="DNA-BINDING TRANSCRIPTIONAL ACTIVATOR DEVR_DOSR"/>
    <property type="match status" value="1"/>
</dbReference>
<dbReference type="InterPro" id="IPR016032">
    <property type="entry name" value="Sig_transdc_resp-reg_C-effctor"/>
</dbReference>
<evidence type="ECO:0000256" key="3">
    <source>
        <dbReference type="ARBA" id="ARBA00023163"/>
    </source>
</evidence>
<dbReference type="GO" id="GO:0006355">
    <property type="term" value="P:regulation of DNA-templated transcription"/>
    <property type="evidence" value="ECO:0007669"/>
    <property type="project" value="InterPro"/>
</dbReference>
<dbReference type="SMART" id="SM00421">
    <property type="entry name" value="HTH_LUXR"/>
    <property type="match status" value="1"/>
</dbReference>
<feature type="domain" description="HTH luxR-type" evidence="4">
    <location>
        <begin position="57"/>
        <end position="122"/>
    </location>
</feature>
<evidence type="ECO:0000313" key="9">
    <source>
        <dbReference type="Proteomes" id="UP000030184"/>
    </source>
</evidence>
<name>A0A090W7N7_9FLAO</name>
<dbReference type="EMBL" id="BBNS01000035">
    <property type="protein sequence ID" value="GAL72951.1"/>
    <property type="molecule type" value="Genomic_DNA"/>
</dbReference>
<evidence type="ECO:0000256" key="1">
    <source>
        <dbReference type="ARBA" id="ARBA00023015"/>
    </source>
</evidence>
<dbReference type="GO" id="GO:0003677">
    <property type="term" value="F:DNA binding"/>
    <property type="evidence" value="ECO:0007669"/>
    <property type="project" value="UniProtKB-KW"/>
</dbReference>
<accession>A0A090W7N7</accession>